<accession>A0A4S3KTF9</accession>
<keyword evidence="1" id="KW-0472">Membrane</keyword>
<evidence type="ECO:0000313" key="3">
    <source>
        <dbReference type="Proteomes" id="UP000294599"/>
    </source>
</evidence>
<dbReference type="Gene3D" id="1.20.1070.10">
    <property type="entry name" value="Rhodopsin 7-helix transmembrane proteins"/>
    <property type="match status" value="1"/>
</dbReference>
<sequence>MIEFYPQIKMVHIACALASVGLFALRGAGMLAGMRWPRADPLRWLSWSIDTVLLTAALMLVAILPAALFGNHWLTVKLVALVVYIVLGYRALAPGLARGKRLAWWLAALACFGFMYSVARSHHPLGLLRWLAG</sequence>
<gene>
    <name evidence="2" type="ORF">EDC25_13121</name>
</gene>
<dbReference type="InterPro" id="IPR007360">
    <property type="entry name" value="SirB"/>
</dbReference>
<feature type="transmembrane region" description="Helical" evidence="1">
    <location>
        <begin position="12"/>
        <end position="32"/>
    </location>
</feature>
<proteinExistence type="predicted"/>
<evidence type="ECO:0000256" key="1">
    <source>
        <dbReference type="SAM" id="Phobius"/>
    </source>
</evidence>
<protein>
    <submittedName>
        <fullName evidence="2">Putative membrane protein SirB2</fullName>
    </submittedName>
</protein>
<dbReference type="RefSeq" id="WP_123521558.1">
    <property type="nucleotide sequence ID" value="NZ_JBHLWF010000001.1"/>
</dbReference>
<dbReference type="Proteomes" id="UP000294599">
    <property type="component" value="Unassembled WGS sequence"/>
</dbReference>
<dbReference type="PIRSF" id="PIRSF005610">
    <property type="entry name" value="SirB"/>
    <property type="match status" value="1"/>
</dbReference>
<feature type="transmembrane region" description="Helical" evidence="1">
    <location>
        <begin position="44"/>
        <end position="69"/>
    </location>
</feature>
<dbReference type="PANTHER" id="PTHR39594">
    <property type="entry name" value="PROTEIN YCHQ"/>
    <property type="match status" value="1"/>
</dbReference>
<reference evidence="2 3" key="1">
    <citation type="submission" date="2019-03" db="EMBL/GenBank/DDBJ databases">
        <title>Genomic Encyclopedia of Type Strains, Phase IV (KMG-IV): sequencing the most valuable type-strain genomes for metagenomic binning, comparative biology and taxonomic classification.</title>
        <authorList>
            <person name="Goeker M."/>
        </authorList>
    </citation>
    <scope>NUCLEOTIDE SEQUENCE [LARGE SCALE GENOMIC DNA]</scope>
    <source>
        <strain evidence="2 3">DSM 21944</strain>
    </source>
</reference>
<dbReference type="EMBL" id="SMAF01000031">
    <property type="protein sequence ID" value="TCS92876.1"/>
    <property type="molecule type" value="Genomic_DNA"/>
</dbReference>
<comment type="caution">
    <text evidence="2">The sequence shown here is derived from an EMBL/GenBank/DDBJ whole genome shotgun (WGS) entry which is preliminary data.</text>
</comment>
<feature type="transmembrane region" description="Helical" evidence="1">
    <location>
        <begin position="76"/>
        <end position="96"/>
    </location>
</feature>
<keyword evidence="1" id="KW-1133">Transmembrane helix</keyword>
<evidence type="ECO:0000313" key="2">
    <source>
        <dbReference type="EMBL" id="TCS92876.1"/>
    </source>
</evidence>
<organism evidence="2 3">
    <name type="scientific">Pseudofulvimonas gallinarii</name>
    <dbReference type="NCBI Taxonomy" id="634155"/>
    <lineage>
        <taxon>Bacteria</taxon>
        <taxon>Pseudomonadati</taxon>
        <taxon>Pseudomonadota</taxon>
        <taxon>Gammaproteobacteria</taxon>
        <taxon>Lysobacterales</taxon>
        <taxon>Rhodanobacteraceae</taxon>
        <taxon>Pseudofulvimonas</taxon>
    </lineage>
</organism>
<dbReference type="AlphaFoldDB" id="A0A4S3KTF9"/>
<dbReference type="OrthoDB" id="5588650at2"/>
<feature type="transmembrane region" description="Helical" evidence="1">
    <location>
        <begin position="102"/>
        <end position="119"/>
    </location>
</feature>
<dbReference type="PANTHER" id="PTHR39594:SF1">
    <property type="entry name" value="PROTEIN YCHQ"/>
    <property type="match status" value="1"/>
</dbReference>
<keyword evidence="3" id="KW-1185">Reference proteome</keyword>
<keyword evidence="1" id="KW-0812">Transmembrane</keyword>
<dbReference type="Pfam" id="PF04247">
    <property type="entry name" value="SirB"/>
    <property type="match status" value="1"/>
</dbReference>
<name>A0A4S3KTF9_9GAMM</name>
<dbReference type="GO" id="GO:0005886">
    <property type="term" value="C:plasma membrane"/>
    <property type="evidence" value="ECO:0007669"/>
    <property type="project" value="TreeGrafter"/>
</dbReference>